<gene>
    <name evidence="1" type="ORF">LCGC14_2994120</name>
</gene>
<dbReference type="EMBL" id="LAZR01061505">
    <property type="protein sequence ID" value="KKK63449.1"/>
    <property type="molecule type" value="Genomic_DNA"/>
</dbReference>
<evidence type="ECO:0000313" key="1">
    <source>
        <dbReference type="EMBL" id="KKK63449.1"/>
    </source>
</evidence>
<organism evidence="1">
    <name type="scientific">marine sediment metagenome</name>
    <dbReference type="NCBI Taxonomy" id="412755"/>
    <lineage>
        <taxon>unclassified sequences</taxon>
        <taxon>metagenomes</taxon>
        <taxon>ecological metagenomes</taxon>
    </lineage>
</organism>
<proteinExistence type="predicted"/>
<feature type="non-terminal residue" evidence="1">
    <location>
        <position position="98"/>
    </location>
</feature>
<accession>A0A0F8ZAH4</accession>
<comment type="caution">
    <text evidence="1">The sequence shown here is derived from an EMBL/GenBank/DDBJ whole genome shotgun (WGS) entry which is preliminary data.</text>
</comment>
<reference evidence="1" key="1">
    <citation type="journal article" date="2015" name="Nature">
        <title>Complex archaea that bridge the gap between prokaryotes and eukaryotes.</title>
        <authorList>
            <person name="Spang A."/>
            <person name="Saw J.H."/>
            <person name="Jorgensen S.L."/>
            <person name="Zaremba-Niedzwiedzka K."/>
            <person name="Martijn J."/>
            <person name="Lind A.E."/>
            <person name="van Eijk R."/>
            <person name="Schleper C."/>
            <person name="Guy L."/>
            <person name="Ettema T.J."/>
        </authorList>
    </citation>
    <scope>NUCLEOTIDE SEQUENCE</scope>
</reference>
<dbReference type="AlphaFoldDB" id="A0A0F8ZAH4"/>
<protein>
    <submittedName>
        <fullName evidence="1">Uncharacterized protein</fullName>
    </submittedName>
</protein>
<sequence>MKSAPIRTNPEEKFIGCRCTSMEHVVRFTYWPEDTTKHYPAEVFVSIHLSHYGFFRRLWTGLKYAFGYRCRYGDWDEVILDTEEMVELRDFLNDCLKD</sequence>
<name>A0A0F8ZAH4_9ZZZZ</name>